<feature type="transmembrane region" description="Helical" evidence="9">
    <location>
        <begin position="6"/>
        <end position="25"/>
    </location>
</feature>
<evidence type="ECO:0000313" key="11">
    <source>
        <dbReference type="Proteomes" id="UP000321400"/>
    </source>
</evidence>
<dbReference type="RefSeq" id="WP_089802366.1">
    <property type="nucleotide sequence ID" value="NZ_BJYE01000022.1"/>
</dbReference>
<dbReference type="AlphaFoldDB" id="A0A511X2U5"/>
<feature type="topological domain" description="Cytoplasmic" evidence="8">
    <location>
        <begin position="26"/>
        <end position="567"/>
    </location>
</feature>
<evidence type="ECO:0000256" key="7">
    <source>
        <dbReference type="ARBA" id="ARBA00023306"/>
    </source>
</evidence>
<dbReference type="Pfam" id="PF06160">
    <property type="entry name" value="EzrA"/>
    <property type="match status" value="1"/>
</dbReference>
<dbReference type="HAMAP" id="MF_00728">
    <property type="entry name" value="EzrA"/>
    <property type="match status" value="1"/>
</dbReference>
<keyword evidence="8" id="KW-1003">Cell membrane</keyword>
<evidence type="ECO:0000313" key="10">
    <source>
        <dbReference type="EMBL" id="GEN57279.1"/>
    </source>
</evidence>
<keyword evidence="3 8" id="KW-1133">Transmembrane helix</keyword>
<accession>A0A511X2U5</accession>
<evidence type="ECO:0000256" key="5">
    <source>
        <dbReference type="ARBA" id="ARBA00023136"/>
    </source>
</evidence>
<comment type="similarity">
    <text evidence="8">Belongs to the EzrA family.</text>
</comment>
<dbReference type="Proteomes" id="UP000321400">
    <property type="component" value="Unassembled WGS sequence"/>
</dbReference>
<keyword evidence="6 8" id="KW-0717">Septation</keyword>
<evidence type="ECO:0000256" key="6">
    <source>
        <dbReference type="ARBA" id="ARBA00023210"/>
    </source>
</evidence>
<evidence type="ECO:0000256" key="2">
    <source>
        <dbReference type="ARBA" id="ARBA00022692"/>
    </source>
</evidence>
<dbReference type="STRING" id="442899.SAMN05720591_12039"/>
<dbReference type="GO" id="GO:0000921">
    <property type="term" value="P:septin ring assembly"/>
    <property type="evidence" value="ECO:0007669"/>
    <property type="project" value="InterPro"/>
</dbReference>
<dbReference type="GO" id="GO:0005940">
    <property type="term" value="C:septin ring"/>
    <property type="evidence" value="ECO:0007669"/>
    <property type="project" value="InterPro"/>
</dbReference>
<dbReference type="GO" id="GO:0000917">
    <property type="term" value="P:division septum assembly"/>
    <property type="evidence" value="ECO:0007669"/>
    <property type="project" value="UniProtKB-KW"/>
</dbReference>
<evidence type="ECO:0000256" key="1">
    <source>
        <dbReference type="ARBA" id="ARBA00022618"/>
    </source>
</evidence>
<keyword evidence="4 8" id="KW-0175">Coiled coil</keyword>
<keyword evidence="11" id="KW-1185">Reference proteome</keyword>
<reference evidence="10 11" key="1">
    <citation type="submission" date="2019-07" db="EMBL/GenBank/DDBJ databases">
        <title>Whole genome shotgun sequence of Halolactibacillus alkaliphilus NBRC 103919.</title>
        <authorList>
            <person name="Hosoyama A."/>
            <person name="Uohara A."/>
            <person name="Ohji S."/>
            <person name="Ichikawa N."/>
        </authorList>
    </citation>
    <scope>NUCLEOTIDE SEQUENCE [LARGE SCALE GENOMIC DNA]</scope>
    <source>
        <strain evidence="10 11">NBRC 103919</strain>
    </source>
</reference>
<organism evidence="10 11">
    <name type="scientific">Halolactibacillus alkaliphilus</name>
    <dbReference type="NCBI Taxonomy" id="442899"/>
    <lineage>
        <taxon>Bacteria</taxon>
        <taxon>Bacillati</taxon>
        <taxon>Bacillota</taxon>
        <taxon>Bacilli</taxon>
        <taxon>Bacillales</taxon>
        <taxon>Bacillaceae</taxon>
        <taxon>Halolactibacillus</taxon>
    </lineage>
</organism>
<protein>
    <recommendedName>
        <fullName evidence="8">Septation ring formation regulator EzrA</fullName>
    </recommendedName>
</protein>
<comment type="subcellular location">
    <subcellularLocation>
        <location evidence="8">Cell membrane</location>
        <topology evidence="8">Single-pass membrane protein</topology>
    </subcellularLocation>
    <text evidence="8">Colocalized with FtsZ to the nascent septal site.</text>
</comment>
<dbReference type="GO" id="GO:0005886">
    <property type="term" value="C:plasma membrane"/>
    <property type="evidence" value="ECO:0007669"/>
    <property type="project" value="UniProtKB-SubCell"/>
</dbReference>
<feature type="coiled-coil region" evidence="8">
    <location>
        <begin position="116"/>
        <end position="147"/>
    </location>
</feature>
<gene>
    <name evidence="8 10" type="primary">ezrA</name>
    <name evidence="10" type="ORF">HAL01_17430</name>
</gene>
<keyword evidence="2 8" id="KW-0812">Transmembrane</keyword>
<dbReference type="OrthoDB" id="1654473at2"/>
<name>A0A511X2U5_9BACI</name>
<proteinExistence type="inferred from homology"/>
<keyword evidence="1 8" id="KW-0132">Cell division</keyword>
<feature type="coiled-coil region" evidence="8">
    <location>
        <begin position="314"/>
        <end position="379"/>
    </location>
</feature>
<sequence length="567" mass="66895">MGDFTSYIIGVVLIAITVIIIGLILRKRVYDRVDQLEAWKMDMMHRQVSAELQRVKALNLSGETQDKFEYWKETWDHILTRELPDIEEYLFDAEEAADRFRVQRAKKNLSTVESILNKNEDTIKTILQELEDLLDSEKQSRQAIEDVTPILRELRHVLLENRHLYGPAEQRFERALDEQQQLIDTFYEMCDDGNYFEARQHVEKIKASLDAIGLQIDEFPLLYKKITRDLPDQIQELKNGIKEMKREGYRINDEGLLNELREMDKSVKAYITQIEQAESPAIYDWLSAAEDRIQEIYLMLEKEAKAKHYLDKHVDQFTEEVQEALQEFDATDEEVKTLQQTYLLEGSDLELYENLEKWMHQLEKEHNQLLNSLSIVKQSYLSLKEQLELNQSELKKFNQSHVDFREQVRSIRRDELEAKQLVETKKRELFNLEKRLEKSNLPGVPSSTKQQCVANHQLINTIHDLLEEQPLNMGQVSTKIKELRSNVDIFSEKVQLMIEQAYLTERVIQYANRYRSQYPMLQAKLLEAEQLFYQEQYEAALELSAQALEEVAPGAVQRLEERIELPY</sequence>
<dbReference type="InterPro" id="IPR010379">
    <property type="entry name" value="EzrA"/>
</dbReference>
<feature type="topological domain" description="Extracellular" evidence="8">
    <location>
        <begin position="1"/>
        <end position="6"/>
    </location>
</feature>
<evidence type="ECO:0000256" key="3">
    <source>
        <dbReference type="ARBA" id="ARBA00022989"/>
    </source>
</evidence>
<comment type="caution">
    <text evidence="10">The sequence shown here is derived from an EMBL/GenBank/DDBJ whole genome shotgun (WGS) entry which is preliminary data.</text>
</comment>
<keyword evidence="5 8" id="KW-0472">Membrane</keyword>
<dbReference type="EMBL" id="BJYE01000022">
    <property type="protein sequence ID" value="GEN57279.1"/>
    <property type="molecule type" value="Genomic_DNA"/>
</dbReference>
<evidence type="ECO:0000256" key="4">
    <source>
        <dbReference type="ARBA" id="ARBA00023054"/>
    </source>
</evidence>
<comment type="function">
    <text evidence="8">Negative regulator of FtsZ ring formation; modulates the frequency and position of FtsZ ring formation. Inhibits FtsZ ring formation at polar sites. Interacts either with FtsZ or with one of its binding partners to promote depolymerization.</text>
</comment>
<evidence type="ECO:0000256" key="8">
    <source>
        <dbReference type="HAMAP-Rule" id="MF_00728"/>
    </source>
</evidence>
<keyword evidence="7 8" id="KW-0131">Cell cycle</keyword>
<evidence type="ECO:0000256" key="9">
    <source>
        <dbReference type="SAM" id="Phobius"/>
    </source>
</evidence>